<dbReference type="GO" id="GO:0009927">
    <property type="term" value="F:histidine phosphotransfer kinase activity"/>
    <property type="evidence" value="ECO:0007669"/>
    <property type="project" value="InterPro"/>
</dbReference>
<feature type="domain" description="HPt" evidence="2">
    <location>
        <begin position="6"/>
        <end position="103"/>
    </location>
</feature>
<dbReference type="PANTHER" id="PTHR28242:SF52">
    <property type="entry name" value="PHOSPHORELAY INTERMEDIATE PROTEIN YPD1"/>
    <property type="match status" value="1"/>
</dbReference>
<keyword evidence="4" id="KW-1185">Reference proteome</keyword>
<dbReference type="Gene3D" id="1.20.120.160">
    <property type="entry name" value="HPT domain"/>
    <property type="match status" value="1"/>
</dbReference>
<dbReference type="AlphaFoldDB" id="A0A5N6DSC5"/>
<dbReference type="VEuPathDB" id="FungiDB:BDV34DRAFT_191079"/>
<dbReference type="Pfam" id="PF01627">
    <property type="entry name" value="Hpt"/>
    <property type="match status" value="1"/>
</dbReference>
<proteinExistence type="predicted"/>
<sequence>MDEPNDREYSSTIVFNFFDQAKQTFNDLDGALGNKDLLQLSRLGHFLKGCAESLGFIQIEAKGRAIQQYGKREDEYGAKLNSDICLERIREALDVAKDEYQVVKTSLTSFYGEMGFEYNEGMDQEDDEDA</sequence>
<dbReference type="OMA" id="ETTIVKM"/>
<dbReference type="GO" id="GO:0043424">
    <property type="term" value="F:protein histidine kinase binding"/>
    <property type="evidence" value="ECO:0007669"/>
    <property type="project" value="InterPro"/>
</dbReference>
<dbReference type="InterPro" id="IPR036641">
    <property type="entry name" value="HPT_dom_sf"/>
</dbReference>
<evidence type="ECO:0000313" key="3">
    <source>
        <dbReference type="EMBL" id="KAB8208082.1"/>
    </source>
</evidence>
<dbReference type="PANTHER" id="PTHR28242">
    <property type="entry name" value="PHOSPHORELAY INTERMEDIATE PROTEIN YPD1"/>
    <property type="match status" value="1"/>
</dbReference>
<dbReference type="GO" id="GO:0005634">
    <property type="term" value="C:nucleus"/>
    <property type="evidence" value="ECO:0007669"/>
    <property type="project" value="TreeGrafter"/>
</dbReference>
<dbReference type="GO" id="GO:0000160">
    <property type="term" value="P:phosphorelay signal transduction system"/>
    <property type="evidence" value="ECO:0007669"/>
    <property type="project" value="InterPro"/>
</dbReference>
<dbReference type="InterPro" id="IPR008207">
    <property type="entry name" value="Sig_transdc_His_kin_Hpt_dom"/>
</dbReference>
<evidence type="ECO:0000259" key="2">
    <source>
        <dbReference type="PROSITE" id="PS50894"/>
    </source>
</evidence>
<dbReference type="SUPFAM" id="SSF47226">
    <property type="entry name" value="Histidine-containing phosphotransfer domain, HPT domain"/>
    <property type="match status" value="1"/>
</dbReference>
<evidence type="ECO:0000313" key="4">
    <source>
        <dbReference type="Proteomes" id="UP000326532"/>
    </source>
</evidence>
<reference evidence="3 4" key="1">
    <citation type="submission" date="2019-04" db="EMBL/GenBank/DDBJ databases">
        <title>Fungal friends and foes A comparative genomics study of 23 Aspergillus species from section Flavi.</title>
        <authorList>
            <consortium name="DOE Joint Genome Institute"/>
            <person name="Kjaerbolling I."/>
            <person name="Vesth T.C."/>
            <person name="Frisvad J.C."/>
            <person name="Nybo J.L."/>
            <person name="Theobald S."/>
            <person name="Kildgaard S."/>
            <person name="Petersen T.I."/>
            <person name="Kuo A."/>
            <person name="Sato A."/>
            <person name="Lyhne E.K."/>
            <person name="Kogle M.E."/>
            <person name="Wiebenga A."/>
            <person name="Kun R.S."/>
            <person name="Lubbers R.J."/>
            <person name="Makela M.R."/>
            <person name="Barry K."/>
            <person name="Chovatia M."/>
            <person name="Clum A."/>
            <person name="Daum C."/>
            <person name="Haridas S."/>
            <person name="He G."/>
            <person name="LaButti K."/>
            <person name="Lipzen A."/>
            <person name="Mondo S."/>
            <person name="Pangilinan J."/>
            <person name="Riley R."/>
            <person name="Salamov A."/>
            <person name="Simmons B.A."/>
            <person name="Magnuson J.K."/>
            <person name="Henrissat B."/>
            <person name="Mortensen U.H."/>
            <person name="Larsen T.O."/>
            <person name="De vries R.P."/>
            <person name="Grigoriev I.V."/>
            <person name="Machida M."/>
            <person name="Baker S.E."/>
            <person name="Andersen M.R."/>
        </authorList>
    </citation>
    <scope>NUCLEOTIDE SEQUENCE [LARGE SCALE GENOMIC DNA]</scope>
    <source>
        <strain evidence="3 4">CBS 117618</strain>
    </source>
</reference>
<dbReference type="PROSITE" id="PS50894">
    <property type="entry name" value="HPT"/>
    <property type="match status" value="1"/>
</dbReference>
<protein>
    <submittedName>
        <fullName evidence="3">Signal transduction histidine kinase</fullName>
    </submittedName>
</protein>
<gene>
    <name evidence="3" type="ORF">BDV34DRAFT_191079</name>
</gene>
<evidence type="ECO:0000256" key="1">
    <source>
        <dbReference type="PROSITE-ProRule" id="PRU00110"/>
    </source>
</evidence>
<dbReference type="GO" id="GO:0005737">
    <property type="term" value="C:cytoplasm"/>
    <property type="evidence" value="ECO:0007669"/>
    <property type="project" value="TreeGrafter"/>
</dbReference>
<keyword evidence="3" id="KW-0808">Transferase</keyword>
<name>A0A5N6DSC5_ASPPA</name>
<accession>A0A5N6DSC5</accession>
<keyword evidence="1" id="KW-0597">Phosphoprotein</keyword>
<dbReference type="Proteomes" id="UP000326532">
    <property type="component" value="Unassembled WGS sequence"/>
</dbReference>
<dbReference type="InterPro" id="IPR045871">
    <property type="entry name" value="AHP1-5/YPD1"/>
</dbReference>
<dbReference type="EMBL" id="ML734953">
    <property type="protein sequence ID" value="KAB8208082.1"/>
    <property type="molecule type" value="Genomic_DNA"/>
</dbReference>
<keyword evidence="3" id="KW-0418">Kinase</keyword>
<feature type="modified residue" description="Phosphohistidine" evidence="1">
    <location>
        <position position="45"/>
    </location>
</feature>
<organism evidence="3 4">
    <name type="scientific">Aspergillus parasiticus</name>
    <dbReference type="NCBI Taxonomy" id="5067"/>
    <lineage>
        <taxon>Eukaryota</taxon>
        <taxon>Fungi</taxon>
        <taxon>Dikarya</taxon>
        <taxon>Ascomycota</taxon>
        <taxon>Pezizomycotina</taxon>
        <taxon>Eurotiomycetes</taxon>
        <taxon>Eurotiomycetidae</taxon>
        <taxon>Eurotiales</taxon>
        <taxon>Aspergillaceae</taxon>
        <taxon>Aspergillus</taxon>
        <taxon>Aspergillus subgen. Circumdati</taxon>
    </lineage>
</organism>